<evidence type="ECO:0000256" key="4">
    <source>
        <dbReference type="ARBA" id="ARBA00023004"/>
    </source>
</evidence>
<evidence type="ECO:0000313" key="8">
    <source>
        <dbReference type="EMBL" id="MBB1487245.1"/>
    </source>
</evidence>
<dbReference type="RefSeq" id="WP_182809029.1">
    <property type="nucleotide sequence ID" value="NZ_JACJFM010000013.1"/>
</dbReference>
<proteinExistence type="inferred from homology"/>
<evidence type="ECO:0000256" key="1">
    <source>
        <dbReference type="ARBA" id="ARBA00001954"/>
    </source>
</evidence>
<evidence type="ECO:0000256" key="7">
    <source>
        <dbReference type="ARBA" id="ARBA00035045"/>
    </source>
</evidence>
<gene>
    <name evidence="8" type="ORF">H4O21_11555</name>
</gene>
<dbReference type="InterPro" id="IPR009770">
    <property type="entry name" value="HGLS"/>
</dbReference>
<dbReference type="Gene3D" id="3.10.180.50">
    <property type="match status" value="1"/>
</dbReference>
<dbReference type="EMBL" id="JACJFM010000013">
    <property type="protein sequence ID" value="MBB1487245.1"/>
    <property type="molecule type" value="Genomic_DNA"/>
</dbReference>
<dbReference type="AlphaFoldDB" id="A0A839IPR3"/>
<dbReference type="CDD" id="cd16350">
    <property type="entry name" value="VOC_like"/>
    <property type="match status" value="1"/>
</dbReference>
<keyword evidence="3" id="KW-0560">Oxidoreductase</keyword>
<keyword evidence="2" id="KW-0223">Dioxygenase</keyword>
<sequence>MTPNAFFDSLWQNYIDITPQAEQIRQLFAATDGEVINDHVAFRTFANTPLQLDNLIPLILDMGYEVQGDYDFKAKKLRAKSFIHPDHTVPKIFISELLTDQLSDTAQAIIGKYTAEMKEQSVDHSVFWSGRHWSTPVWEDYQTVMEESEYGAWLLAIGIRVNHFTVSINHLTSTNSIQEVLQRVKDAGFAVNTVGGEVKGTPESLLEQGSSMADRMPFTFADGQSHEIPTCFYEFALRHPDSEGVVYQGFIEANADKIFESTNAA</sequence>
<evidence type="ECO:0000256" key="5">
    <source>
        <dbReference type="ARBA" id="ARBA00035013"/>
    </source>
</evidence>
<evidence type="ECO:0000256" key="6">
    <source>
        <dbReference type="ARBA" id="ARBA00035023"/>
    </source>
</evidence>
<dbReference type="Pfam" id="PF07063">
    <property type="entry name" value="HGLS"/>
    <property type="match status" value="1"/>
</dbReference>
<keyword evidence="9" id="KW-1185">Reference proteome</keyword>
<evidence type="ECO:0000256" key="3">
    <source>
        <dbReference type="ARBA" id="ARBA00023002"/>
    </source>
</evidence>
<comment type="caution">
    <text evidence="8">The sequence shown here is derived from an EMBL/GenBank/DDBJ whole genome shotgun (WGS) entry which is preliminary data.</text>
</comment>
<evidence type="ECO:0000313" key="9">
    <source>
        <dbReference type="Proteomes" id="UP000565262"/>
    </source>
</evidence>
<dbReference type="GO" id="GO:0051213">
    <property type="term" value="F:dioxygenase activity"/>
    <property type="evidence" value="ECO:0007669"/>
    <property type="project" value="UniProtKB-KW"/>
</dbReference>
<accession>A0A839IPR3</accession>
<comment type="similarity">
    <text evidence="5">Belongs to the 2-oxoadipate dioxygenase/decarboxylase family.</text>
</comment>
<evidence type="ECO:0000256" key="2">
    <source>
        <dbReference type="ARBA" id="ARBA00022964"/>
    </source>
</evidence>
<dbReference type="PANTHER" id="PTHR31136">
    <property type="entry name" value="DUF1338 DOMAIN-CONTAINING PROTEIN"/>
    <property type="match status" value="1"/>
</dbReference>
<name>A0A839IPR3_9GAMM</name>
<dbReference type="PANTHER" id="PTHR31136:SF5">
    <property type="entry name" value="2-OXOADIPATE DIOXYGENASE_DECARBOXYLASE, CHLOROPLASTIC"/>
    <property type="match status" value="1"/>
</dbReference>
<organism evidence="8 9">
    <name type="scientific">Oceanospirillum sediminis</name>
    <dbReference type="NCBI Taxonomy" id="2760088"/>
    <lineage>
        <taxon>Bacteria</taxon>
        <taxon>Pseudomonadati</taxon>
        <taxon>Pseudomonadota</taxon>
        <taxon>Gammaproteobacteria</taxon>
        <taxon>Oceanospirillales</taxon>
        <taxon>Oceanospirillaceae</taxon>
        <taxon>Oceanospirillum</taxon>
    </lineage>
</organism>
<dbReference type="EC" id="1.13.11.93" evidence="6"/>
<reference evidence="8 9" key="1">
    <citation type="submission" date="2020-08" db="EMBL/GenBank/DDBJ databases">
        <title>Oceanospirillum sp. nov. isolated from marine sediment.</title>
        <authorList>
            <person name="Ji X."/>
        </authorList>
    </citation>
    <scope>NUCLEOTIDE SEQUENCE [LARGE SCALE GENOMIC DNA]</scope>
    <source>
        <strain evidence="8 9">D5</strain>
    </source>
</reference>
<comment type="cofactor">
    <cofactor evidence="1">
        <name>Fe(2+)</name>
        <dbReference type="ChEBI" id="CHEBI:29033"/>
    </cofactor>
</comment>
<protein>
    <recommendedName>
        <fullName evidence="6">2-oxoadipate dioxygenase/decarboxylase</fullName>
        <ecNumber evidence="6">1.13.11.93</ecNumber>
    </recommendedName>
    <alternativeName>
        <fullName evidence="7">2-hydroxyglutarate synthase</fullName>
    </alternativeName>
</protein>
<dbReference type="Proteomes" id="UP000565262">
    <property type="component" value="Unassembled WGS sequence"/>
</dbReference>
<keyword evidence="4" id="KW-0408">Iron</keyword>
<dbReference type="SMART" id="SM01150">
    <property type="entry name" value="DUF1338"/>
    <property type="match status" value="1"/>
</dbReference>